<evidence type="ECO:0000256" key="3">
    <source>
        <dbReference type="SAM" id="MobiDB-lite"/>
    </source>
</evidence>
<dbReference type="InterPro" id="IPR004437">
    <property type="entry name" value="ParB/RepB/Spo0J"/>
</dbReference>
<comment type="similarity">
    <text evidence="1">Belongs to the ParB family.</text>
</comment>
<dbReference type="InterPro" id="IPR003115">
    <property type="entry name" value="ParB_N"/>
</dbReference>
<feature type="compositionally biased region" description="Basic residues" evidence="3">
    <location>
        <begin position="7"/>
        <end position="19"/>
    </location>
</feature>
<dbReference type="Gene3D" id="1.10.10.2830">
    <property type="match status" value="1"/>
</dbReference>
<sequence>MTTTIVKKTKKTAHHKNGKPYKTNAAAISPIATEGVLKNVAVSEIDFSPLNYRKFYSEAALADFATEIAVHGIISPLTLRELPEGRHELVAGERRLRAAQLAGLTEVPAVIKVLTDAEVTEIQLAENLQRENPHPMNEAQAIGLMLQVHKTIDEIAARLGKSRTFVYSRTRLLNLIEPIQEMFFADALTIQEAFDIAALATEAQEDFFVQYCSDWKEQTGFRVTNLRYALSRFKYDLKNAPFDTTDKKLVPGMGACTNCPFNSATLKSLFPELAEQATCTKPGCYQAKCNRHFVGLITDALDGEQPDALLFDWGVPEPLKQLLNGLEGIKELPRFGRNEVALFKAPVEPDKKDYHIPFDDDEEEQEDETAIQFDEDGYQDALLEYRAELEEYHRHVQDGDLKKGLLILTDAAELVLFSERTHEEDNRQTVTAKEVQEAIKSGEATPELLEAEITRLNEREKRARELDREKNQLTIHTAFTEAISDPQNVTDLTDADRVAARLLVYQSLDWSMKRNVDNVLFAEGTVNENGERLTLYEQLQNLTEQQYSYLIRAALVGKSDSKLPNTPTGEMTRRVAESAGIDINGIEQQQQAKADDRKEKLDARVMELQKKISRLTALAE</sequence>
<accession>H1YDT4</accession>
<dbReference type="Pfam" id="PF02195">
    <property type="entry name" value="ParB_N"/>
    <property type="match status" value="1"/>
</dbReference>
<dbReference type="GO" id="GO:0003677">
    <property type="term" value="F:DNA binding"/>
    <property type="evidence" value="ECO:0007669"/>
    <property type="project" value="InterPro"/>
</dbReference>
<dbReference type="GO" id="GO:0007059">
    <property type="term" value="P:chromosome segregation"/>
    <property type="evidence" value="ECO:0007669"/>
    <property type="project" value="TreeGrafter"/>
</dbReference>
<dbReference type="SMART" id="SM00470">
    <property type="entry name" value="ParB"/>
    <property type="match status" value="1"/>
</dbReference>
<dbReference type="Proteomes" id="UP000002774">
    <property type="component" value="Chromosome"/>
</dbReference>
<dbReference type="OrthoDB" id="9796891at2"/>
<evidence type="ECO:0000256" key="2">
    <source>
        <dbReference type="SAM" id="Coils"/>
    </source>
</evidence>
<feature type="coiled-coil region" evidence="2">
    <location>
        <begin position="449"/>
        <end position="476"/>
    </location>
</feature>
<keyword evidence="2" id="KW-0175">Coiled coil</keyword>
<dbReference type="SUPFAM" id="SSF109709">
    <property type="entry name" value="KorB DNA-binding domain-like"/>
    <property type="match status" value="1"/>
</dbReference>
<dbReference type="NCBIfam" id="TIGR00180">
    <property type="entry name" value="parB_part"/>
    <property type="match status" value="1"/>
</dbReference>
<dbReference type="InterPro" id="IPR041468">
    <property type="entry name" value="HTH_ParB/Spo0J"/>
</dbReference>
<keyword evidence="6" id="KW-1185">Reference proteome</keyword>
<protein>
    <submittedName>
        <fullName evidence="5">ParB-like partition protein</fullName>
    </submittedName>
</protein>
<feature type="domain" description="ParB-like N-terminal" evidence="4">
    <location>
        <begin position="38"/>
        <end position="128"/>
    </location>
</feature>
<dbReference type="PANTHER" id="PTHR33375:SF7">
    <property type="entry name" value="CHROMOSOME 2-PARTITIONING PROTEIN PARB-RELATED"/>
    <property type="match status" value="1"/>
</dbReference>
<dbReference type="eggNOG" id="COG1475">
    <property type="taxonomic scope" value="Bacteria"/>
</dbReference>
<proteinExistence type="inferred from homology"/>
<gene>
    <name evidence="5" type="ORF">Mucpa_0071</name>
</gene>
<dbReference type="RefSeq" id="WP_008503801.1">
    <property type="nucleotide sequence ID" value="NZ_CM001403.1"/>
</dbReference>
<dbReference type="CDD" id="cd16393">
    <property type="entry name" value="SPO0J_N"/>
    <property type="match status" value="1"/>
</dbReference>
<dbReference type="InterPro" id="IPR036086">
    <property type="entry name" value="ParB/Sulfiredoxin_sf"/>
</dbReference>
<name>H1YDT4_9SPHI</name>
<organism evidence="5 6">
    <name type="scientific">Mucilaginibacter paludis DSM 18603</name>
    <dbReference type="NCBI Taxonomy" id="714943"/>
    <lineage>
        <taxon>Bacteria</taxon>
        <taxon>Pseudomonadati</taxon>
        <taxon>Bacteroidota</taxon>
        <taxon>Sphingobacteriia</taxon>
        <taxon>Sphingobacteriales</taxon>
        <taxon>Sphingobacteriaceae</taxon>
        <taxon>Mucilaginibacter</taxon>
    </lineage>
</organism>
<dbReference type="Gene3D" id="3.90.1530.30">
    <property type="match status" value="1"/>
</dbReference>
<dbReference type="PANTHER" id="PTHR33375">
    <property type="entry name" value="CHROMOSOME-PARTITIONING PROTEIN PARB-RELATED"/>
    <property type="match status" value="1"/>
</dbReference>
<dbReference type="HOGENOM" id="CLU_458488_0_0_10"/>
<reference evidence="5" key="1">
    <citation type="submission" date="2011-09" db="EMBL/GenBank/DDBJ databases">
        <title>The permanent draft genome of Mucilaginibacter paludis DSM 18603.</title>
        <authorList>
            <consortium name="US DOE Joint Genome Institute (JGI-PGF)"/>
            <person name="Lucas S."/>
            <person name="Han J."/>
            <person name="Lapidus A."/>
            <person name="Bruce D."/>
            <person name="Goodwin L."/>
            <person name="Pitluck S."/>
            <person name="Peters L."/>
            <person name="Kyrpides N."/>
            <person name="Mavromatis K."/>
            <person name="Ivanova N."/>
            <person name="Mikhailova N."/>
            <person name="Held B."/>
            <person name="Detter J.C."/>
            <person name="Tapia R."/>
            <person name="Han C."/>
            <person name="Land M."/>
            <person name="Hauser L."/>
            <person name="Markowitz V."/>
            <person name="Cheng J.-F."/>
            <person name="Hugenholtz P."/>
            <person name="Woyke T."/>
            <person name="Wu D."/>
            <person name="Tindall B."/>
            <person name="Brambilla E."/>
            <person name="Klenk H.-P."/>
            <person name="Eisen J.A."/>
        </authorList>
    </citation>
    <scope>NUCLEOTIDE SEQUENCE [LARGE SCALE GENOMIC DNA]</scope>
    <source>
        <strain evidence="5">DSM 18603</strain>
    </source>
</reference>
<dbReference type="SUPFAM" id="SSF110849">
    <property type="entry name" value="ParB/Sulfiredoxin"/>
    <property type="match status" value="1"/>
</dbReference>
<feature type="coiled-coil region" evidence="2">
    <location>
        <begin position="591"/>
        <end position="618"/>
    </location>
</feature>
<evidence type="ECO:0000313" key="6">
    <source>
        <dbReference type="Proteomes" id="UP000002774"/>
    </source>
</evidence>
<feature type="region of interest" description="Disordered" evidence="3">
    <location>
        <begin position="1"/>
        <end position="20"/>
    </location>
</feature>
<evidence type="ECO:0000259" key="4">
    <source>
        <dbReference type="SMART" id="SM00470"/>
    </source>
</evidence>
<dbReference type="AlphaFoldDB" id="H1YDT4"/>
<dbReference type="GO" id="GO:0005694">
    <property type="term" value="C:chromosome"/>
    <property type="evidence" value="ECO:0007669"/>
    <property type="project" value="TreeGrafter"/>
</dbReference>
<dbReference type="EMBL" id="CM001403">
    <property type="protein sequence ID" value="EHQ24274.1"/>
    <property type="molecule type" value="Genomic_DNA"/>
</dbReference>
<evidence type="ECO:0000256" key="1">
    <source>
        <dbReference type="ARBA" id="ARBA00006295"/>
    </source>
</evidence>
<dbReference type="Pfam" id="PF17762">
    <property type="entry name" value="HTH_ParB"/>
    <property type="match status" value="1"/>
</dbReference>
<dbReference type="STRING" id="714943.Mucpa_0071"/>
<dbReference type="InterPro" id="IPR050336">
    <property type="entry name" value="Chromosome_partition/occlusion"/>
</dbReference>
<evidence type="ECO:0000313" key="5">
    <source>
        <dbReference type="EMBL" id="EHQ24274.1"/>
    </source>
</evidence>